<evidence type="ECO:0000313" key="2">
    <source>
        <dbReference type="Proteomes" id="UP000316184"/>
    </source>
</evidence>
<dbReference type="EMBL" id="VIWX01000001">
    <property type="protein sequence ID" value="TWG08824.1"/>
    <property type="molecule type" value="Genomic_DNA"/>
</dbReference>
<dbReference type="AlphaFoldDB" id="A0A561VB43"/>
<gene>
    <name evidence="1" type="ORF">FHU35_111450</name>
</gene>
<reference evidence="1 2" key="1">
    <citation type="submission" date="2019-06" db="EMBL/GenBank/DDBJ databases">
        <title>Sequencing the genomes of 1000 actinobacteria strains.</title>
        <authorList>
            <person name="Klenk H.-P."/>
        </authorList>
    </citation>
    <scope>NUCLEOTIDE SEQUENCE [LARGE SCALE GENOMIC DNA]</scope>
    <source>
        <strain evidence="1 2">DSM 46699</strain>
    </source>
</reference>
<dbReference type="Proteomes" id="UP000316184">
    <property type="component" value="Unassembled WGS sequence"/>
</dbReference>
<dbReference type="RefSeq" id="WP_145737541.1">
    <property type="nucleotide sequence ID" value="NZ_VIWX01000001.1"/>
</dbReference>
<evidence type="ECO:0000313" key="1">
    <source>
        <dbReference type="EMBL" id="TWG08824.1"/>
    </source>
</evidence>
<dbReference type="OrthoDB" id="5190477at2"/>
<organism evidence="1 2">
    <name type="scientific">Saccharopolyspora dendranthemae</name>
    <dbReference type="NCBI Taxonomy" id="1181886"/>
    <lineage>
        <taxon>Bacteria</taxon>
        <taxon>Bacillati</taxon>
        <taxon>Actinomycetota</taxon>
        <taxon>Actinomycetes</taxon>
        <taxon>Pseudonocardiales</taxon>
        <taxon>Pseudonocardiaceae</taxon>
        <taxon>Saccharopolyspora</taxon>
    </lineage>
</organism>
<keyword evidence="2" id="KW-1185">Reference proteome</keyword>
<protein>
    <recommendedName>
        <fullName evidence="3">Excreted virulence factor EspC (Type VII ESX diderm)</fullName>
    </recommendedName>
</protein>
<proteinExistence type="predicted"/>
<name>A0A561VB43_9PSEU</name>
<accession>A0A561VB43</accession>
<sequence>MAGYLVDPAGLESAIKKLEDIRDNARSMVQSIARTGPGAFAGELTAKDNYTSSAFKAINERAIGDQGSLQVIVKDLTTKLTEKIEAYQATLDEYRRNDDAAASSVRHTEQ</sequence>
<comment type="caution">
    <text evidence="1">The sequence shown here is derived from an EMBL/GenBank/DDBJ whole genome shotgun (WGS) entry which is preliminary data.</text>
</comment>
<evidence type="ECO:0008006" key="3">
    <source>
        <dbReference type="Google" id="ProtNLM"/>
    </source>
</evidence>